<dbReference type="Proteomes" id="UP001164929">
    <property type="component" value="Chromosome 4"/>
</dbReference>
<evidence type="ECO:0000313" key="2">
    <source>
        <dbReference type="Proteomes" id="UP001164929"/>
    </source>
</evidence>
<dbReference type="AlphaFoldDB" id="A0AAD6W635"/>
<keyword evidence="2" id="KW-1185">Reference proteome</keyword>
<comment type="caution">
    <text evidence="1">The sequence shown here is derived from an EMBL/GenBank/DDBJ whole genome shotgun (WGS) entry which is preliminary data.</text>
</comment>
<proteinExistence type="predicted"/>
<gene>
    <name evidence="1" type="ORF">NC653_011204</name>
</gene>
<organism evidence="1 2">
    <name type="scientific">Populus alba x Populus x berolinensis</name>
    <dbReference type="NCBI Taxonomy" id="444605"/>
    <lineage>
        <taxon>Eukaryota</taxon>
        <taxon>Viridiplantae</taxon>
        <taxon>Streptophyta</taxon>
        <taxon>Embryophyta</taxon>
        <taxon>Tracheophyta</taxon>
        <taxon>Spermatophyta</taxon>
        <taxon>Magnoliopsida</taxon>
        <taxon>eudicotyledons</taxon>
        <taxon>Gunneridae</taxon>
        <taxon>Pentapetalae</taxon>
        <taxon>rosids</taxon>
        <taxon>fabids</taxon>
        <taxon>Malpighiales</taxon>
        <taxon>Salicaceae</taxon>
        <taxon>Saliceae</taxon>
        <taxon>Populus</taxon>
    </lineage>
</organism>
<protein>
    <submittedName>
        <fullName evidence="1">Uncharacterized protein</fullName>
    </submittedName>
</protein>
<name>A0AAD6W635_9ROSI</name>
<dbReference type="EMBL" id="JAQIZT010000004">
    <property type="protein sequence ID" value="KAJ7000680.1"/>
    <property type="molecule type" value="Genomic_DNA"/>
</dbReference>
<sequence>MDCLGYQSNFNKDDWFASNHPSSKNGWKSCSLYFSDNELRKQSSLASMSDV</sequence>
<evidence type="ECO:0000313" key="1">
    <source>
        <dbReference type="EMBL" id="KAJ7000680.1"/>
    </source>
</evidence>
<reference evidence="1 2" key="1">
    <citation type="journal article" date="2023" name="Mol. Ecol. Resour.">
        <title>Chromosome-level genome assembly of a triploid poplar Populus alba 'Berolinensis'.</title>
        <authorList>
            <person name="Chen S."/>
            <person name="Yu Y."/>
            <person name="Wang X."/>
            <person name="Wang S."/>
            <person name="Zhang T."/>
            <person name="Zhou Y."/>
            <person name="He R."/>
            <person name="Meng N."/>
            <person name="Wang Y."/>
            <person name="Liu W."/>
            <person name="Liu Z."/>
            <person name="Liu J."/>
            <person name="Guo Q."/>
            <person name="Huang H."/>
            <person name="Sederoff R.R."/>
            <person name="Wang G."/>
            <person name="Qu G."/>
            <person name="Chen S."/>
        </authorList>
    </citation>
    <scope>NUCLEOTIDE SEQUENCE [LARGE SCALE GENOMIC DNA]</scope>
    <source>
        <strain evidence="1">SC-2020</strain>
    </source>
</reference>
<accession>A0AAD6W635</accession>